<gene>
    <name evidence="1" type="ORF">LYNGBM3L_52140</name>
</gene>
<evidence type="ECO:0000313" key="1">
    <source>
        <dbReference type="EMBL" id="EGJ30318.1"/>
    </source>
</evidence>
<accession>F4XYN1</accession>
<evidence type="ECO:0000313" key="2">
    <source>
        <dbReference type="Proteomes" id="UP000003959"/>
    </source>
</evidence>
<proteinExistence type="predicted"/>
<organism evidence="1 2">
    <name type="scientific">Moorena producens 3L</name>
    <dbReference type="NCBI Taxonomy" id="489825"/>
    <lineage>
        <taxon>Bacteria</taxon>
        <taxon>Bacillati</taxon>
        <taxon>Cyanobacteriota</taxon>
        <taxon>Cyanophyceae</taxon>
        <taxon>Coleofasciculales</taxon>
        <taxon>Coleofasciculaceae</taxon>
        <taxon>Moorena</taxon>
    </lineage>
</organism>
<keyword evidence="2" id="KW-1185">Reference proteome</keyword>
<dbReference type="EMBL" id="GL890955">
    <property type="protein sequence ID" value="EGJ30318.1"/>
    <property type="molecule type" value="Genomic_DNA"/>
</dbReference>
<protein>
    <submittedName>
        <fullName evidence="1">Uncharacterized protein</fullName>
    </submittedName>
</protein>
<sequence>MAGNLGLPDIGFEFKILSSATKAWECHRMKFSIAILALPCQMSMQHWLTTTTIKKKSDRILRQELPLYKRYKLKHRLYYSKNLRIGNDQKAMQRGLGGPPHERLHQDRSDSIWMKVLAMPSAESLGLISVISLGQSLRDHSKLSIQNSKTPHDSIIR</sequence>
<reference evidence="2" key="1">
    <citation type="journal article" date="2011" name="Proc. Natl. Acad. Sci. U.S.A.">
        <title>Genomic insights into the physiology and ecology of the marine filamentous cyanobacterium Lyngbya majuscula.</title>
        <authorList>
            <person name="Jones A.C."/>
            <person name="Monroe E.A."/>
            <person name="Podell S."/>
            <person name="Hess W.R."/>
            <person name="Klages S."/>
            <person name="Esquenazi E."/>
            <person name="Niessen S."/>
            <person name="Hoover H."/>
            <person name="Rothmann M."/>
            <person name="Lasken R.S."/>
            <person name="Yates J.R.III."/>
            <person name="Reinhardt R."/>
            <person name="Kube M."/>
            <person name="Burkart M.D."/>
            <person name="Allen E.E."/>
            <person name="Dorrestein P.C."/>
            <person name="Gerwick W.H."/>
            <person name="Gerwick L."/>
        </authorList>
    </citation>
    <scope>NUCLEOTIDE SEQUENCE [LARGE SCALE GENOMIC DNA]</scope>
    <source>
        <strain evidence="2">3L</strain>
    </source>
</reference>
<dbReference type="HOGENOM" id="CLU_1675888_0_0_3"/>
<name>F4XYN1_9CYAN</name>
<dbReference type="AlphaFoldDB" id="F4XYN1"/>
<dbReference type="Proteomes" id="UP000003959">
    <property type="component" value="Unassembled WGS sequence"/>
</dbReference>